<organism evidence="1 2">
    <name type="scientific">Jeotgalibacillus marinus</name>
    <dbReference type="NCBI Taxonomy" id="86667"/>
    <lineage>
        <taxon>Bacteria</taxon>
        <taxon>Bacillati</taxon>
        <taxon>Bacillota</taxon>
        <taxon>Bacilli</taxon>
        <taxon>Bacillales</taxon>
        <taxon>Caryophanaceae</taxon>
        <taxon>Jeotgalibacillus</taxon>
    </lineage>
</organism>
<dbReference type="EMBL" id="JBFMIA010000002">
    <property type="protein sequence ID" value="MEW9501145.1"/>
    <property type="molecule type" value="Genomic_DNA"/>
</dbReference>
<dbReference type="Pfam" id="PF14116">
    <property type="entry name" value="YyzF"/>
    <property type="match status" value="1"/>
</dbReference>
<evidence type="ECO:0000313" key="1">
    <source>
        <dbReference type="EMBL" id="MEW9501145.1"/>
    </source>
</evidence>
<reference evidence="1 2" key="1">
    <citation type="journal article" date="1979" name="Int. J. Syst. Evol. Microbiol.">
        <title>Bacillus globisporus subsp. marinus subsp. nov.</title>
        <authorList>
            <person name="Liu H."/>
        </authorList>
    </citation>
    <scope>NUCLEOTIDE SEQUENCE [LARGE SCALE GENOMIC DNA]</scope>
    <source>
        <strain evidence="1 2">DSM 1297</strain>
    </source>
</reference>
<dbReference type="InterPro" id="IPR025626">
    <property type="entry name" value="YyzF"/>
</dbReference>
<comment type="caution">
    <text evidence="1">The sequence shown here is derived from an EMBL/GenBank/DDBJ whole genome shotgun (WGS) entry which is preliminary data.</text>
</comment>
<dbReference type="NCBIfam" id="TIGR04129">
    <property type="entry name" value="CxxH_BA5709"/>
    <property type="match status" value="1"/>
</dbReference>
<evidence type="ECO:0000313" key="2">
    <source>
        <dbReference type="Proteomes" id="UP001556040"/>
    </source>
</evidence>
<protein>
    <submittedName>
        <fullName evidence="1">CxxH/CxxC protein</fullName>
    </submittedName>
</protein>
<name>A0ABV3Q1C6_9BACL</name>
<proteinExistence type="predicted"/>
<keyword evidence="2" id="KW-1185">Reference proteome</keyword>
<dbReference type="Proteomes" id="UP001556040">
    <property type="component" value="Unassembled WGS sequence"/>
</dbReference>
<dbReference type="RefSeq" id="WP_367778618.1">
    <property type="nucleotide sequence ID" value="NZ_JBFMIA010000002.1"/>
</dbReference>
<gene>
    <name evidence="1" type="ORF">AB1471_04925</name>
</gene>
<sequence length="54" mass="6311">MKIYCCKEHIELAIDVFVDEQETFPILNTVDNLQVLSTTCEYCRKQPVYLVANE</sequence>
<accession>A0ABV3Q1C6</accession>